<dbReference type="SMART" id="SM00342">
    <property type="entry name" value="HTH_ARAC"/>
    <property type="match status" value="1"/>
</dbReference>
<name>A0A4R8DTZ1_9BACT</name>
<dbReference type="SUPFAM" id="SSF46689">
    <property type="entry name" value="Homeodomain-like"/>
    <property type="match status" value="1"/>
</dbReference>
<dbReference type="InterPro" id="IPR009057">
    <property type="entry name" value="Homeodomain-like_sf"/>
</dbReference>
<gene>
    <name evidence="5" type="ORF">EDB95_2855</name>
</gene>
<keyword evidence="3" id="KW-0804">Transcription</keyword>
<comment type="caution">
    <text evidence="5">The sequence shown here is derived from an EMBL/GenBank/DDBJ whole genome shotgun (WGS) entry which is preliminary data.</text>
</comment>
<evidence type="ECO:0000313" key="6">
    <source>
        <dbReference type="Proteomes" id="UP000294498"/>
    </source>
</evidence>
<sequence length="265" mass="29729">MTYLEIPPPPLLAPYVRFFWVLESNFPPGEMYVHRTLASGCPEMVFHYKGSFTEILPSGDQAPSFRSGITGQTTSFNRYAIQENFGIFGAFLYPYGLPALFGVSAQSVSNQSVDLASLCGAEGRILEERILSAPDNPTRVELLSTFLTSRLHPLEAFVIHAIRSVVSREGLVDLAYLADQCFRSRRQFERDFKTYSGFSPKLFARLSRFGGALEPYGDKGLTLTQIAYACGYYDQSHFIHEFKAFSGHHPKEYFGGKAEAAQWKN</sequence>
<keyword evidence="6" id="KW-1185">Reference proteome</keyword>
<dbReference type="EMBL" id="SODV01000001">
    <property type="protein sequence ID" value="TDX01812.1"/>
    <property type="molecule type" value="Genomic_DNA"/>
</dbReference>
<feature type="domain" description="HTH araC/xylS-type" evidence="4">
    <location>
        <begin position="156"/>
        <end position="256"/>
    </location>
</feature>
<accession>A0A4R8DTZ1</accession>
<proteinExistence type="predicted"/>
<keyword evidence="2" id="KW-0238">DNA-binding</keyword>
<dbReference type="OrthoDB" id="323290at2"/>
<dbReference type="Pfam" id="PF12833">
    <property type="entry name" value="HTH_18"/>
    <property type="match status" value="1"/>
</dbReference>
<keyword evidence="1" id="KW-0805">Transcription regulation</keyword>
<dbReference type="InterPro" id="IPR046532">
    <property type="entry name" value="DUF6597"/>
</dbReference>
<dbReference type="GO" id="GO:0043565">
    <property type="term" value="F:sequence-specific DNA binding"/>
    <property type="evidence" value="ECO:0007669"/>
    <property type="project" value="InterPro"/>
</dbReference>
<dbReference type="PANTHER" id="PTHR46796">
    <property type="entry name" value="HTH-TYPE TRANSCRIPTIONAL ACTIVATOR RHAS-RELATED"/>
    <property type="match status" value="1"/>
</dbReference>
<organism evidence="5 6">
    <name type="scientific">Dinghuibacter silviterrae</name>
    <dbReference type="NCBI Taxonomy" id="1539049"/>
    <lineage>
        <taxon>Bacteria</taxon>
        <taxon>Pseudomonadati</taxon>
        <taxon>Bacteroidota</taxon>
        <taxon>Chitinophagia</taxon>
        <taxon>Chitinophagales</taxon>
        <taxon>Chitinophagaceae</taxon>
        <taxon>Dinghuibacter</taxon>
    </lineage>
</organism>
<dbReference type="PROSITE" id="PS01124">
    <property type="entry name" value="HTH_ARAC_FAMILY_2"/>
    <property type="match status" value="1"/>
</dbReference>
<evidence type="ECO:0000256" key="3">
    <source>
        <dbReference type="ARBA" id="ARBA00023163"/>
    </source>
</evidence>
<dbReference type="GO" id="GO:0003700">
    <property type="term" value="F:DNA-binding transcription factor activity"/>
    <property type="evidence" value="ECO:0007669"/>
    <property type="project" value="InterPro"/>
</dbReference>
<protein>
    <submittedName>
        <fullName evidence="5">AraC family transcriptional regulator</fullName>
    </submittedName>
</protein>
<reference evidence="5 6" key="1">
    <citation type="submission" date="2019-03" db="EMBL/GenBank/DDBJ databases">
        <title>Genomic Encyclopedia of Type Strains, Phase IV (KMG-IV): sequencing the most valuable type-strain genomes for metagenomic binning, comparative biology and taxonomic classification.</title>
        <authorList>
            <person name="Goeker M."/>
        </authorList>
    </citation>
    <scope>NUCLEOTIDE SEQUENCE [LARGE SCALE GENOMIC DNA]</scope>
    <source>
        <strain evidence="5 6">DSM 100059</strain>
    </source>
</reference>
<dbReference type="AlphaFoldDB" id="A0A4R8DTZ1"/>
<dbReference type="InterPro" id="IPR018060">
    <property type="entry name" value="HTH_AraC"/>
</dbReference>
<dbReference type="Pfam" id="PF20240">
    <property type="entry name" value="DUF6597"/>
    <property type="match status" value="1"/>
</dbReference>
<dbReference type="PANTHER" id="PTHR46796:SF13">
    <property type="entry name" value="HTH-TYPE TRANSCRIPTIONAL ACTIVATOR RHAS"/>
    <property type="match status" value="1"/>
</dbReference>
<evidence type="ECO:0000313" key="5">
    <source>
        <dbReference type="EMBL" id="TDX01812.1"/>
    </source>
</evidence>
<evidence type="ECO:0000259" key="4">
    <source>
        <dbReference type="PROSITE" id="PS01124"/>
    </source>
</evidence>
<dbReference type="Proteomes" id="UP000294498">
    <property type="component" value="Unassembled WGS sequence"/>
</dbReference>
<dbReference type="RefSeq" id="WP_133994450.1">
    <property type="nucleotide sequence ID" value="NZ_SODV01000001.1"/>
</dbReference>
<evidence type="ECO:0000256" key="1">
    <source>
        <dbReference type="ARBA" id="ARBA00023015"/>
    </source>
</evidence>
<dbReference type="Gene3D" id="1.10.10.60">
    <property type="entry name" value="Homeodomain-like"/>
    <property type="match status" value="1"/>
</dbReference>
<evidence type="ECO:0000256" key="2">
    <source>
        <dbReference type="ARBA" id="ARBA00023125"/>
    </source>
</evidence>
<dbReference type="InterPro" id="IPR050204">
    <property type="entry name" value="AraC_XylS_family_regulators"/>
</dbReference>